<dbReference type="SUPFAM" id="SSF57756">
    <property type="entry name" value="Retrovirus zinc finger-like domains"/>
    <property type="match status" value="1"/>
</dbReference>
<dbReference type="AlphaFoldDB" id="A0AA88QCZ2"/>
<feature type="compositionally biased region" description="Polar residues" evidence="2">
    <location>
        <begin position="358"/>
        <end position="377"/>
    </location>
</feature>
<keyword evidence="1" id="KW-0863">Zinc-finger</keyword>
<gene>
    <name evidence="4" type="ORF">RJ640_006837</name>
</gene>
<comment type="caution">
    <text evidence="4">The sequence shown here is derived from an EMBL/GenBank/DDBJ whole genome shotgun (WGS) entry which is preliminary data.</text>
</comment>
<feature type="region of interest" description="Disordered" evidence="2">
    <location>
        <begin position="171"/>
        <end position="193"/>
    </location>
</feature>
<dbReference type="Proteomes" id="UP001187471">
    <property type="component" value="Unassembled WGS sequence"/>
</dbReference>
<dbReference type="Pfam" id="PF00098">
    <property type="entry name" value="zf-CCHC"/>
    <property type="match status" value="1"/>
</dbReference>
<reference evidence="4" key="1">
    <citation type="submission" date="2022-12" db="EMBL/GenBank/DDBJ databases">
        <title>Draft genome assemblies for two species of Escallonia (Escalloniales).</title>
        <authorList>
            <person name="Chanderbali A."/>
            <person name="Dervinis C."/>
            <person name="Anghel I."/>
            <person name="Soltis D."/>
            <person name="Soltis P."/>
            <person name="Zapata F."/>
        </authorList>
    </citation>
    <scope>NUCLEOTIDE SEQUENCE</scope>
    <source>
        <strain evidence="4">UCBG92.1500</strain>
        <tissue evidence="4">Leaf</tissue>
    </source>
</reference>
<dbReference type="SMART" id="SM00343">
    <property type="entry name" value="ZnF_C2HC"/>
    <property type="match status" value="1"/>
</dbReference>
<feature type="region of interest" description="Disordered" evidence="2">
    <location>
        <begin position="67"/>
        <end position="90"/>
    </location>
</feature>
<dbReference type="EMBL" id="JAVXUO010003053">
    <property type="protein sequence ID" value="KAK2967128.1"/>
    <property type="molecule type" value="Genomic_DNA"/>
</dbReference>
<protein>
    <recommendedName>
        <fullName evidence="3">CCHC-type domain-containing protein</fullName>
    </recommendedName>
</protein>
<sequence length="394" mass="45150">MTTISLHLFAQGTVAVDTEERRATRFKNGLRYSIRKFLTAVTLDSYGQVLDKAQRVEKDVETGRKYYKEQRQKRGREESSLEGNGMVQPKSKTNNLAIKELGQNNQNPVEACKTCGKNHRDTEERRATRFKNGLRYSIRKFLTAVTLDTYGQVLDKAQRVEKDVETGRKYYKEQRQKRGREESSLKGNDMVQPKSKTNNLAIKELVQNTQNHVEACKTCGKNHRETDERRAPRFKNGLRYNIQKFLTAVTLDTYGQVLDKAQRGEKDVETGRKYYKEQRQKRGREENSLKGNDMVQPKSKTNNLAIKELVQNTQNPVEACKTCGKNHRGVCYWQSGACFNCQQQGHRIRDCPQPLKPQFTQGRGMQNQLPGNNQAGTTRARAYALTEKDATASP</sequence>
<feature type="domain" description="CCHC-type" evidence="3">
    <location>
        <begin position="338"/>
        <end position="353"/>
    </location>
</feature>
<feature type="region of interest" description="Disordered" evidence="2">
    <location>
        <begin position="267"/>
        <end position="297"/>
    </location>
</feature>
<evidence type="ECO:0000313" key="5">
    <source>
        <dbReference type="Proteomes" id="UP001187471"/>
    </source>
</evidence>
<organism evidence="4 5">
    <name type="scientific">Escallonia rubra</name>
    <dbReference type="NCBI Taxonomy" id="112253"/>
    <lineage>
        <taxon>Eukaryota</taxon>
        <taxon>Viridiplantae</taxon>
        <taxon>Streptophyta</taxon>
        <taxon>Embryophyta</taxon>
        <taxon>Tracheophyta</taxon>
        <taxon>Spermatophyta</taxon>
        <taxon>Magnoliopsida</taxon>
        <taxon>eudicotyledons</taxon>
        <taxon>Gunneridae</taxon>
        <taxon>Pentapetalae</taxon>
        <taxon>asterids</taxon>
        <taxon>campanulids</taxon>
        <taxon>Escalloniales</taxon>
        <taxon>Escalloniaceae</taxon>
        <taxon>Escallonia</taxon>
    </lineage>
</organism>
<feature type="compositionally biased region" description="Basic and acidic residues" evidence="2">
    <location>
        <begin position="67"/>
        <end position="79"/>
    </location>
</feature>
<dbReference type="GO" id="GO:0008270">
    <property type="term" value="F:zinc ion binding"/>
    <property type="evidence" value="ECO:0007669"/>
    <property type="project" value="UniProtKB-KW"/>
</dbReference>
<evidence type="ECO:0000259" key="3">
    <source>
        <dbReference type="PROSITE" id="PS50158"/>
    </source>
</evidence>
<dbReference type="PANTHER" id="PTHR34482">
    <property type="entry name" value="DNA DAMAGE-INDUCIBLE PROTEIN 1-LIKE"/>
    <property type="match status" value="1"/>
</dbReference>
<dbReference type="PROSITE" id="PS50158">
    <property type="entry name" value="ZF_CCHC"/>
    <property type="match status" value="1"/>
</dbReference>
<dbReference type="InterPro" id="IPR036875">
    <property type="entry name" value="Znf_CCHC_sf"/>
</dbReference>
<feature type="compositionally biased region" description="Basic and acidic residues" evidence="2">
    <location>
        <begin position="171"/>
        <end position="184"/>
    </location>
</feature>
<dbReference type="InterPro" id="IPR001878">
    <property type="entry name" value="Znf_CCHC"/>
</dbReference>
<dbReference type="Gene3D" id="4.10.60.10">
    <property type="entry name" value="Zinc finger, CCHC-type"/>
    <property type="match status" value="1"/>
</dbReference>
<keyword evidence="5" id="KW-1185">Reference proteome</keyword>
<evidence type="ECO:0000313" key="4">
    <source>
        <dbReference type="EMBL" id="KAK2967128.1"/>
    </source>
</evidence>
<evidence type="ECO:0000256" key="1">
    <source>
        <dbReference type="PROSITE-ProRule" id="PRU00047"/>
    </source>
</evidence>
<name>A0AA88QCZ2_9ASTE</name>
<accession>A0AA88QCZ2</accession>
<keyword evidence="1" id="KW-0479">Metal-binding</keyword>
<keyword evidence="1" id="KW-0862">Zinc</keyword>
<feature type="compositionally biased region" description="Basic and acidic residues" evidence="2">
    <location>
        <begin position="267"/>
        <end position="288"/>
    </location>
</feature>
<dbReference type="GO" id="GO:0003676">
    <property type="term" value="F:nucleic acid binding"/>
    <property type="evidence" value="ECO:0007669"/>
    <property type="project" value="InterPro"/>
</dbReference>
<evidence type="ECO:0000256" key="2">
    <source>
        <dbReference type="SAM" id="MobiDB-lite"/>
    </source>
</evidence>
<feature type="region of interest" description="Disordered" evidence="2">
    <location>
        <begin position="358"/>
        <end position="379"/>
    </location>
</feature>
<proteinExistence type="predicted"/>